<evidence type="ECO:0000256" key="12">
    <source>
        <dbReference type="RuleBase" id="RU003857"/>
    </source>
</evidence>
<evidence type="ECO:0000256" key="4">
    <source>
        <dbReference type="ARBA" id="ARBA00022538"/>
    </source>
</evidence>
<dbReference type="PANTHER" id="PTHR11003">
    <property type="entry name" value="POTASSIUM CHANNEL, SUBFAMILY K"/>
    <property type="match status" value="1"/>
</dbReference>
<evidence type="ECO:0000256" key="5">
    <source>
        <dbReference type="ARBA" id="ARBA00022692"/>
    </source>
</evidence>
<feature type="domain" description="Potassium channel" evidence="14">
    <location>
        <begin position="81"/>
        <end position="136"/>
    </location>
</feature>
<evidence type="ECO:0000313" key="16">
    <source>
        <dbReference type="Proteomes" id="UP001159427"/>
    </source>
</evidence>
<dbReference type="PANTHER" id="PTHR11003:SF345">
    <property type="entry name" value="TWIK FAMILY OF POTASSIUM CHANNELS PROTEIN 18"/>
    <property type="match status" value="1"/>
</dbReference>
<name>A0ABN8LD55_9CNID</name>
<evidence type="ECO:0000256" key="13">
    <source>
        <dbReference type="SAM" id="Phobius"/>
    </source>
</evidence>
<evidence type="ECO:0000256" key="3">
    <source>
        <dbReference type="ARBA" id="ARBA00022448"/>
    </source>
</evidence>
<keyword evidence="8 13" id="KW-1133">Transmembrane helix</keyword>
<feature type="transmembrane region" description="Helical" evidence="13">
    <location>
        <begin position="12"/>
        <end position="31"/>
    </location>
</feature>
<keyword evidence="3 12" id="KW-0813">Transport</keyword>
<comment type="subcellular location">
    <subcellularLocation>
        <location evidence="1">Membrane</location>
        <topology evidence="1">Multi-pass membrane protein</topology>
    </subcellularLocation>
</comment>
<sequence length="275" mass="31085">MWHAEGSRNLVIQIAVFLVYIFLGAVIFQALELQNEEEEREAMLVARNQFQAKYNISHDDMKLFISKIEEIVDHGFSQDWVKRWTILGSLFFAGTVVTTIGYGHVTPCTDGGRIFCILYALVGIPLTWLMLSTLAQHINHWIGLALECCHERVLKRKPSRIEIKSAAITLMISVLMILTIALFGCYLEGWRYIDGVYFGFITLTTIGFGDFVPLHPSPNRDPEGYTTHVLMFTITSIIYFTIGLAVVSSVLLSIRNAMEERSLSGFHVLKDDGDD</sequence>
<feature type="transmembrane region" description="Helical" evidence="13">
    <location>
        <begin position="192"/>
        <end position="209"/>
    </location>
</feature>
<dbReference type="EMBL" id="CALNXI010000017">
    <property type="protein sequence ID" value="CAH3014998.1"/>
    <property type="molecule type" value="Genomic_DNA"/>
</dbReference>
<keyword evidence="6" id="KW-0631">Potassium channel</keyword>
<feature type="transmembrane region" description="Helical" evidence="13">
    <location>
        <begin position="84"/>
        <end position="102"/>
    </location>
</feature>
<feature type="transmembrane region" description="Helical" evidence="13">
    <location>
        <begin position="166"/>
        <end position="185"/>
    </location>
</feature>
<reference evidence="15 16" key="1">
    <citation type="submission" date="2022-05" db="EMBL/GenBank/DDBJ databases">
        <authorList>
            <consortium name="Genoscope - CEA"/>
            <person name="William W."/>
        </authorList>
    </citation>
    <scope>NUCLEOTIDE SEQUENCE [LARGE SCALE GENOMIC DNA]</scope>
</reference>
<keyword evidence="11 12" id="KW-0407">Ion channel</keyword>
<keyword evidence="4" id="KW-0633">Potassium transport</keyword>
<evidence type="ECO:0000313" key="15">
    <source>
        <dbReference type="EMBL" id="CAH3014998.1"/>
    </source>
</evidence>
<keyword evidence="10 13" id="KW-0472">Membrane</keyword>
<keyword evidence="7" id="KW-0630">Potassium</keyword>
<feature type="transmembrane region" description="Helical" evidence="13">
    <location>
        <begin position="229"/>
        <end position="254"/>
    </location>
</feature>
<evidence type="ECO:0000259" key="14">
    <source>
        <dbReference type="Pfam" id="PF07885"/>
    </source>
</evidence>
<dbReference type="Proteomes" id="UP001159427">
    <property type="component" value="Unassembled WGS sequence"/>
</dbReference>
<dbReference type="SUPFAM" id="SSF81324">
    <property type="entry name" value="Voltage-gated potassium channels"/>
    <property type="match status" value="2"/>
</dbReference>
<dbReference type="InterPro" id="IPR013099">
    <property type="entry name" value="K_chnl_dom"/>
</dbReference>
<feature type="transmembrane region" description="Helical" evidence="13">
    <location>
        <begin position="114"/>
        <end position="131"/>
    </location>
</feature>
<keyword evidence="16" id="KW-1185">Reference proteome</keyword>
<dbReference type="Gene3D" id="1.10.287.70">
    <property type="match status" value="1"/>
</dbReference>
<gene>
    <name evidence="15" type="ORF">PEVE_00009996</name>
</gene>
<protein>
    <recommendedName>
        <fullName evidence="14">Potassium channel domain-containing protein</fullName>
    </recommendedName>
</protein>
<dbReference type="PRINTS" id="PR01333">
    <property type="entry name" value="2POREKCHANEL"/>
</dbReference>
<evidence type="ECO:0000256" key="11">
    <source>
        <dbReference type="ARBA" id="ARBA00023303"/>
    </source>
</evidence>
<proteinExistence type="inferred from homology"/>
<keyword evidence="9 12" id="KW-0406">Ion transport</keyword>
<keyword evidence="5 12" id="KW-0812">Transmembrane</keyword>
<dbReference type="PRINTS" id="PR01095">
    <property type="entry name" value="TASKCHANNEL"/>
</dbReference>
<evidence type="ECO:0000256" key="9">
    <source>
        <dbReference type="ARBA" id="ARBA00023065"/>
    </source>
</evidence>
<comment type="caution">
    <text evidence="15">The sequence shown here is derived from an EMBL/GenBank/DDBJ whole genome shotgun (WGS) entry which is preliminary data.</text>
</comment>
<comment type="similarity">
    <text evidence="2 12">Belongs to the two pore domain potassium channel (TC 1.A.1.8) family.</text>
</comment>
<dbReference type="InterPro" id="IPR003092">
    <property type="entry name" value="2pore_dom_K_chnl_TASK"/>
</dbReference>
<feature type="domain" description="Potassium channel" evidence="14">
    <location>
        <begin position="174"/>
        <end position="258"/>
    </location>
</feature>
<dbReference type="Pfam" id="PF07885">
    <property type="entry name" value="Ion_trans_2"/>
    <property type="match status" value="2"/>
</dbReference>
<evidence type="ECO:0000256" key="1">
    <source>
        <dbReference type="ARBA" id="ARBA00004141"/>
    </source>
</evidence>
<evidence type="ECO:0000256" key="2">
    <source>
        <dbReference type="ARBA" id="ARBA00006666"/>
    </source>
</evidence>
<evidence type="ECO:0000256" key="10">
    <source>
        <dbReference type="ARBA" id="ARBA00023136"/>
    </source>
</evidence>
<evidence type="ECO:0000256" key="8">
    <source>
        <dbReference type="ARBA" id="ARBA00022989"/>
    </source>
</evidence>
<evidence type="ECO:0000256" key="6">
    <source>
        <dbReference type="ARBA" id="ARBA00022826"/>
    </source>
</evidence>
<organism evidence="15 16">
    <name type="scientific">Porites evermanni</name>
    <dbReference type="NCBI Taxonomy" id="104178"/>
    <lineage>
        <taxon>Eukaryota</taxon>
        <taxon>Metazoa</taxon>
        <taxon>Cnidaria</taxon>
        <taxon>Anthozoa</taxon>
        <taxon>Hexacorallia</taxon>
        <taxon>Scleractinia</taxon>
        <taxon>Fungiina</taxon>
        <taxon>Poritidae</taxon>
        <taxon>Porites</taxon>
    </lineage>
</organism>
<dbReference type="InterPro" id="IPR003280">
    <property type="entry name" value="2pore_dom_K_chnl"/>
</dbReference>
<accession>A0ABN8LD55</accession>
<evidence type="ECO:0000256" key="7">
    <source>
        <dbReference type="ARBA" id="ARBA00022958"/>
    </source>
</evidence>